<evidence type="ECO:0000313" key="1">
    <source>
        <dbReference type="EMBL" id="MCC4477574.1"/>
    </source>
</evidence>
<dbReference type="AlphaFoldDB" id="A0AAW4X562"/>
<accession>A0AAW4X562</accession>
<proteinExistence type="predicted"/>
<dbReference type="RefSeq" id="WP_228340762.1">
    <property type="nucleotide sequence ID" value="NZ_JAJGWA010000111.1"/>
</dbReference>
<evidence type="ECO:0000313" key="2">
    <source>
        <dbReference type="Proteomes" id="UP001198026"/>
    </source>
</evidence>
<gene>
    <name evidence="1" type="ORF">LMB76_04985</name>
</gene>
<protein>
    <submittedName>
        <fullName evidence="1">Uncharacterized protein</fullName>
    </submittedName>
</protein>
<dbReference type="EMBL" id="JAJGWB010000117">
    <property type="protein sequence ID" value="MCC4477574.1"/>
    <property type="molecule type" value="Genomic_DNA"/>
</dbReference>
<organism evidence="1 2">
    <name type="scientific">Limosilactobacillus reuteri</name>
    <name type="common">Lactobacillus reuteri</name>
    <dbReference type="NCBI Taxonomy" id="1598"/>
    <lineage>
        <taxon>Bacteria</taxon>
        <taxon>Bacillati</taxon>
        <taxon>Bacillota</taxon>
        <taxon>Bacilli</taxon>
        <taxon>Lactobacillales</taxon>
        <taxon>Lactobacillaceae</taxon>
        <taxon>Limosilactobacillus</taxon>
    </lineage>
</organism>
<sequence>MLFSKNRFNQIIGDNNSDNDKLLLIPLFNLDFSLISYKEIGRYMSIIYDQLNKNYGTILIAVGSRFMGLQQSITANKVQSGTTFFRNLVRRCRDVCDCVIICSVNTGCSSTDNWLKKMKRHYQTDSHIQFVLSPQTWISFSFAASAILLNSGDTYTLSASSELNSLIQETNNCYVIKDNCKKLSMVKIGHYFEFKVGQPDHCKPENLIMISFNQRGLASFSNISFTM</sequence>
<name>A0AAW4X562_LIMRT</name>
<dbReference type="Proteomes" id="UP001198026">
    <property type="component" value="Unassembled WGS sequence"/>
</dbReference>
<comment type="caution">
    <text evidence="1">The sequence shown here is derived from an EMBL/GenBank/DDBJ whole genome shotgun (WGS) entry which is preliminary data.</text>
</comment>
<reference evidence="1" key="1">
    <citation type="submission" date="2021-10" db="EMBL/GenBank/DDBJ databases">
        <title>Evolutionary history and lifestyle of the vertebrate symbiont Limosilactobacillus reuteri.</title>
        <authorList>
            <person name="Zheng J."/>
            <person name="Li F."/>
            <person name="Gaenzle M."/>
            <person name="Walter J."/>
        </authorList>
    </citation>
    <scope>NUCLEOTIDE SEQUENCE</scope>
    <source>
        <strain evidence="1">GQ_1_3_1</strain>
    </source>
</reference>